<evidence type="ECO:0000256" key="4">
    <source>
        <dbReference type="ARBA" id="ARBA00022692"/>
    </source>
</evidence>
<keyword evidence="6 7" id="KW-0472">Membrane</keyword>
<evidence type="ECO:0000313" key="8">
    <source>
        <dbReference type="EMBL" id="MCK9877496.1"/>
    </source>
</evidence>
<evidence type="ECO:0000313" key="9">
    <source>
        <dbReference type="Proteomes" id="UP001201873"/>
    </source>
</evidence>
<comment type="subcellular location">
    <subcellularLocation>
        <location evidence="1">Cell membrane</location>
        <topology evidence="1">Multi-pass membrane protein</topology>
    </subcellularLocation>
</comment>
<dbReference type="InterPro" id="IPR007341">
    <property type="entry name" value="Transgly_assoc"/>
</dbReference>
<evidence type="ECO:0000256" key="7">
    <source>
        <dbReference type="SAM" id="Phobius"/>
    </source>
</evidence>
<dbReference type="PANTHER" id="PTHR33884">
    <property type="entry name" value="UPF0410 PROTEIN YMGE"/>
    <property type="match status" value="1"/>
</dbReference>
<evidence type="ECO:0000256" key="1">
    <source>
        <dbReference type="ARBA" id="ARBA00004651"/>
    </source>
</evidence>
<evidence type="ECO:0000256" key="5">
    <source>
        <dbReference type="ARBA" id="ARBA00022989"/>
    </source>
</evidence>
<evidence type="ECO:0000256" key="3">
    <source>
        <dbReference type="ARBA" id="ARBA00022475"/>
    </source>
</evidence>
<evidence type="ECO:0000256" key="2">
    <source>
        <dbReference type="ARBA" id="ARBA00011006"/>
    </source>
</evidence>
<keyword evidence="4 7" id="KW-0812">Transmembrane</keyword>
<dbReference type="Proteomes" id="UP001201873">
    <property type="component" value="Unassembled WGS sequence"/>
</dbReference>
<gene>
    <name evidence="8" type="ORF">MXD59_17240</name>
</gene>
<reference evidence="8 9" key="1">
    <citation type="submission" date="2022-04" db="EMBL/GenBank/DDBJ databases">
        <title>Genome diversity in the genus Frankia.</title>
        <authorList>
            <person name="Carlos-Shanley C."/>
            <person name="Hahn D."/>
        </authorList>
    </citation>
    <scope>NUCLEOTIDE SEQUENCE [LARGE SCALE GENOMIC DNA]</scope>
    <source>
        <strain evidence="8 9">Ag45/Mut15</strain>
    </source>
</reference>
<feature type="transmembrane region" description="Helical" evidence="7">
    <location>
        <begin position="65"/>
        <end position="84"/>
    </location>
</feature>
<organism evidence="8 9">
    <name type="scientific">Frankia umida</name>
    <dbReference type="NCBI Taxonomy" id="573489"/>
    <lineage>
        <taxon>Bacteria</taxon>
        <taxon>Bacillati</taxon>
        <taxon>Actinomycetota</taxon>
        <taxon>Actinomycetes</taxon>
        <taxon>Frankiales</taxon>
        <taxon>Frankiaceae</taxon>
        <taxon>Frankia</taxon>
    </lineage>
</organism>
<comment type="similarity">
    <text evidence="2">Belongs to the UPF0410 family.</text>
</comment>
<dbReference type="PANTHER" id="PTHR33884:SF3">
    <property type="entry name" value="UPF0410 PROTEIN YMGE"/>
    <property type="match status" value="1"/>
</dbReference>
<evidence type="ECO:0000256" key="6">
    <source>
        <dbReference type="ARBA" id="ARBA00023136"/>
    </source>
</evidence>
<dbReference type="RefSeq" id="WP_248825724.1">
    <property type="nucleotide sequence ID" value="NZ_JALKFT010000017.1"/>
</dbReference>
<dbReference type="Pfam" id="PF04226">
    <property type="entry name" value="Transgly_assoc"/>
    <property type="match status" value="1"/>
</dbReference>
<keyword evidence="5 7" id="KW-1133">Transmembrane helix</keyword>
<dbReference type="EMBL" id="JALKFT010000017">
    <property type="protein sequence ID" value="MCK9877496.1"/>
    <property type="molecule type" value="Genomic_DNA"/>
</dbReference>
<proteinExistence type="inferred from homology"/>
<accession>A0ABT0K114</accession>
<feature type="transmembrane region" description="Helical" evidence="7">
    <location>
        <begin position="6"/>
        <end position="23"/>
    </location>
</feature>
<keyword evidence="3" id="KW-1003">Cell membrane</keyword>
<protein>
    <submittedName>
        <fullName evidence="8">GlsB/YeaQ/YmgE family stress response membrane protein</fullName>
    </submittedName>
</protein>
<feature type="transmembrane region" description="Helical" evidence="7">
    <location>
        <begin position="35"/>
        <end position="53"/>
    </location>
</feature>
<comment type="caution">
    <text evidence="8">The sequence shown here is derived from an EMBL/GenBank/DDBJ whole genome shotgun (WGS) entry which is preliminary data.</text>
</comment>
<name>A0ABT0K114_9ACTN</name>
<sequence length="93" mass="9740">MLWTLLTWIVLGLIAGAVARLLVPGRDPMSVPATILLGVIGSFVGGFLGYVLFDKDFGEGALQPSGIVGSILGGIVVLLIWRAVGGRSRALHR</sequence>
<keyword evidence="9" id="KW-1185">Reference proteome</keyword>